<name>A0ABR2U6W7_9ROSI</name>
<reference evidence="1 2" key="1">
    <citation type="journal article" date="2024" name="G3 (Bethesda)">
        <title>Genome assembly of Hibiscus sabdariffa L. provides insights into metabolisms of medicinal natural products.</title>
        <authorList>
            <person name="Kim T."/>
        </authorList>
    </citation>
    <scope>NUCLEOTIDE SEQUENCE [LARGE SCALE GENOMIC DNA]</scope>
    <source>
        <strain evidence="1">TK-2024</strain>
        <tissue evidence="1">Old leaves</tissue>
    </source>
</reference>
<gene>
    <name evidence="1" type="ORF">V6N11_059245</name>
</gene>
<protein>
    <submittedName>
        <fullName evidence="1">Uncharacterized protein</fullName>
    </submittedName>
</protein>
<evidence type="ECO:0000313" key="2">
    <source>
        <dbReference type="Proteomes" id="UP001396334"/>
    </source>
</evidence>
<comment type="caution">
    <text evidence="1">The sequence shown here is derived from an EMBL/GenBank/DDBJ whole genome shotgun (WGS) entry which is preliminary data.</text>
</comment>
<evidence type="ECO:0000313" key="1">
    <source>
        <dbReference type="EMBL" id="KAK9045362.1"/>
    </source>
</evidence>
<proteinExistence type="predicted"/>
<keyword evidence="2" id="KW-1185">Reference proteome</keyword>
<accession>A0ABR2U6W7</accession>
<sequence length="272" mass="31536">MTLRYNVCACFQICLQVLVRNHPLAVRIEIGYVFGYNFRWDLWLEIWFNNPFDDSEGSVSSCLWIGYDSRRDANRADRFYWELWPSWYLLCRNLPISIDWGHYADNHDGWCLERRIFWRNLHSWNHGLMERELYNDQREFLFGDWLKVDNRIPQKSGLRKSKPGIVLTKHNQPVEGTSIDQTLKRVGNDTLVVWPTPGMAVGNDRGKGTGLGGTKTTAYKPFYGRKDAENTNQVAKKARSNLALTSFEADDGQEDVLPLKALLSVEAVRQPC</sequence>
<dbReference type="Proteomes" id="UP001396334">
    <property type="component" value="Unassembled WGS sequence"/>
</dbReference>
<dbReference type="EMBL" id="JBBPBN010000002">
    <property type="protein sequence ID" value="KAK9045362.1"/>
    <property type="molecule type" value="Genomic_DNA"/>
</dbReference>
<organism evidence="1 2">
    <name type="scientific">Hibiscus sabdariffa</name>
    <name type="common">roselle</name>
    <dbReference type="NCBI Taxonomy" id="183260"/>
    <lineage>
        <taxon>Eukaryota</taxon>
        <taxon>Viridiplantae</taxon>
        <taxon>Streptophyta</taxon>
        <taxon>Embryophyta</taxon>
        <taxon>Tracheophyta</taxon>
        <taxon>Spermatophyta</taxon>
        <taxon>Magnoliopsida</taxon>
        <taxon>eudicotyledons</taxon>
        <taxon>Gunneridae</taxon>
        <taxon>Pentapetalae</taxon>
        <taxon>rosids</taxon>
        <taxon>malvids</taxon>
        <taxon>Malvales</taxon>
        <taxon>Malvaceae</taxon>
        <taxon>Malvoideae</taxon>
        <taxon>Hibiscus</taxon>
    </lineage>
</organism>